<evidence type="ECO:0000313" key="4">
    <source>
        <dbReference type="EMBL" id="VDD95569.1"/>
    </source>
</evidence>
<evidence type="ECO:0000256" key="3">
    <source>
        <dbReference type="RuleBase" id="RU610713"/>
    </source>
</evidence>
<reference evidence="6" key="1">
    <citation type="submission" date="2017-02" db="UniProtKB">
        <authorList>
            <consortium name="WormBaseParasite"/>
        </authorList>
    </citation>
    <scope>IDENTIFICATION</scope>
</reference>
<keyword evidence="3" id="KW-0326">Glycosidase</keyword>
<dbReference type="PANTHER" id="PTHR11769">
    <property type="entry name" value="HYALURONIDASE"/>
    <property type="match status" value="1"/>
</dbReference>
<dbReference type="InterPro" id="IPR017853">
    <property type="entry name" value="GH"/>
</dbReference>
<evidence type="ECO:0000313" key="6">
    <source>
        <dbReference type="WBParaSite" id="EVEC_0001099501-mRNA-1"/>
    </source>
</evidence>
<gene>
    <name evidence="4" type="ORF">EVEC_LOCUS10320</name>
</gene>
<dbReference type="WBParaSite" id="EVEC_0001099501-mRNA-1">
    <property type="protein sequence ID" value="EVEC_0001099501-mRNA-1"/>
    <property type="gene ID" value="EVEC_0001099501"/>
</dbReference>
<comment type="similarity">
    <text evidence="1 3">Belongs to the glycosyl hydrolase 56 family.</text>
</comment>
<accession>A0A0N4VJH4</accession>
<comment type="catalytic activity">
    <reaction evidence="3">
        <text>Random hydrolysis of (1-&gt;4)-linkages between N-acetyl-beta-D-glucosamine and D-glucuronate residues in hyaluronate.</text>
        <dbReference type="EC" id="3.2.1.35"/>
    </reaction>
</comment>
<protein>
    <recommendedName>
        <fullName evidence="3">Hyaluronidase</fullName>
        <ecNumber evidence="3">3.2.1.35</ecNumber>
    </recommendedName>
</protein>
<dbReference type="EC" id="3.2.1.35" evidence="3"/>
<keyword evidence="5" id="KW-1185">Reference proteome</keyword>
<dbReference type="GO" id="GO:0005975">
    <property type="term" value="P:carbohydrate metabolic process"/>
    <property type="evidence" value="ECO:0007669"/>
    <property type="project" value="InterPro"/>
</dbReference>
<evidence type="ECO:0000313" key="5">
    <source>
        <dbReference type="Proteomes" id="UP000274131"/>
    </source>
</evidence>
<sequence>MILLWLLLVFLLMMMMIKHFLCYFSLAYWNLPSQACYSRGAVPPLDEYGFIFNENHSFYGEKIVTLYSHKFGAYPYYDSNQIPHFGGLPQKANLSLHLTLAEKDFIRAIPSESFDGLAIIDYEEWRPVFSMNWGSKRIYQDKSIEYVYNRTGKISKRMAIALATAEFEKYALTFMSETIQLGKRLRPNAKWGFYGFPYCNANVGMKTELEYVLFPSIYFYKYSDDDPDYNNRQAFAMLNETQRIATYFEPKKQIFAFTKFEYDSYSLEETFYTEVKFNCSFLFITPADLGIDGIIFWSSSFQMPQRCRGIQQFVDADVGPYLQGILTSLLGLKNFRHGKCLAMNKTDCKTYECRCDDEWFGDRCQYNKYSYFVDNKITILERLLLRNIDIDLANLYL</sequence>
<dbReference type="STRING" id="51028.A0A0N4VJH4"/>
<evidence type="ECO:0000256" key="1">
    <source>
        <dbReference type="ARBA" id="ARBA00008871"/>
    </source>
</evidence>
<dbReference type="PRINTS" id="PR00846">
    <property type="entry name" value="GLHYDRLASE56"/>
</dbReference>
<dbReference type="EMBL" id="UXUI01010731">
    <property type="protein sequence ID" value="VDD95569.1"/>
    <property type="molecule type" value="Genomic_DNA"/>
</dbReference>
<keyword evidence="3" id="KW-0378">Hydrolase</keyword>
<dbReference type="OrthoDB" id="5796153at2759"/>
<organism evidence="6">
    <name type="scientific">Enterobius vermicularis</name>
    <name type="common">Human pinworm</name>
    <dbReference type="NCBI Taxonomy" id="51028"/>
    <lineage>
        <taxon>Eukaryota</taxon>
        <taxon>Metazoa</taxon>
        <taxon>Ecdysozoa</taxon>
        <taxon>Nematoda</taxon>
        <taxon>Chromadorea</taxon>
        <taxon>Rhabditida</taxon>
        <taxon>Spirurina</taxon>
        <taxon>Oxyuridomorpha</taxon>
        <taxon>Oxyuroidea</taxon>
        <taxon>Oxyuridae</taxon>
        <taxon>Enterobius</taxon>
    </lineage>
</organism>
<dbReference type="SUPFAM" id="SSF51445">
    <property type="entry name" value="(Trans)glycosidases"/>
    <property type="match status" value="1"/>
</dbReference>
<dbReference type="GO" id="GO:0030214">
    <property type="term" value="P:hyaluronan catabolic process"/>
    <property type="evidence" value="ECO:0007669"/>
    <property type="project" value="TreeGrafter"/>
</dbReference>
<name>A0A0N4VJH4_ENTVE</name>
<dbReference type="PANTHER" id="PTHR11769:SF35">
    <property type="entry name" value="HYALURONIDASE"/>
    <property type="match status" value="1"/>
</dbReference>
<dbReference type="InterPro" id="IPR013785">
    <property type="entry name" value="Aldolase_TIM"/>
</dbReference>
<dbReference type="Pfam" id="PF01630">
    <property type="entry name" value="Glyco_hydro_56"/>
    <property type="match status" value="2"/>
</dbReference>
<dbReference type="AlphaFoldDB" id="A0A0N4VJH4"/>
<dbReference type="InterPro" id="IPR018155">
    <property type="entry name" value="Hyaluronidase"/>
</dbReference>
<proteinExistence type="inferred from homology"/>
<evidence type="ECO:0000256" key="2">
    <source>
        <dbReference type="ARBA" id="ARBA00023157"/>
    </source>
</evidence>
<keyword evidence="2" id="KW-1015">Disulfide bond</keyword>
<dbReference type="Proteomes" id="UP000274131">
    <property type="component" value="Unassembled WGS sequence"/>
</dbReference>
<dbReference type="GO" id="GO:0004415">
    <property type="term" value="F:hyalurononglucosaminidase activity"/>
    <property type="evidence" value="ECO:0007669"/>
    <property type="project" value="UniProtKB-UniRule"/>
</dbReference>
<reference evidence="4 5" key="2">
    <citation type="submission" date="2018-10" db="EMBL/GenBank/DDBJ databases">
        <authorList>
            <consortium name="Pathogen Informatics"/>
        </authorList>
    </citation>
    <scope>NUCLEOTIDE SEQUENCE [LARGE SCALE GENOMIC DNA]</scope>
</reference>
<dbReference type="Gene3D" id="3.20.20.70">
    <property type="entry name" value="Aldolase class I"/>
    <property type="match status" value="1"/>
</dbReference>